<proteinExistence type="predicted"/>
<dbReference type="PROSITE" id="PS00028">
    <property type="entry name" value="ZINC_FINGER_C2H2_1"/>
    <property type="match status" value="2"/>
</dbReference>
<dbReference type="InterPro" id="IPR013087">
    <property type="entry name" value="Znf_C2H2_type"/>
</dbReference>
<reference evidence="8 9" key="1">
    <citation type="journal article" date="2017" name="Curr. Biol.">
        <title>Genome architecture and evolution of a unichromosomal asexual nematode.</title>
        <authorList>
            <person name="Fradin H."/>
            <person name="Zegar C."/>
            <person name="Gutwein M."/>
            <person name="Lucas J."/>
            <person name="Kovtun M."/>
            <person name="Corcoran D."/>
            <person name="Baugh L.R."/>
            <person name="Kiontke K."/>
            <person name="Gunsalus K."/>
            <person name="Fitch D.H."/>
            <person name="Piano F."/>
        </authorList>
    </citation>
    <scope>NUCLEOTIDE SEQUENCE [LARGE SCALE GENOMIC DNA]</scope>
    <source>
        <strain evidence="8">PF1309</strain>
    </source>
</reference>
<evidence type="ECO:0000256" key="6">
    <source>
        <dbReference type="SAM" id="Phobius"/>
    </source>
</evidence>
<dbReference type="Pfam" id="PF00096">
    <property type="entry name" value="zf-C2H2"/>
    <property type="match status" value="3"/>
</dbReference>
<evidence type="ECO:0000256" key="3">
    <source>
        <dbReference type="ARBA" id="ARBA00022833"/>
    </source>
</evidence>
<dbReference type="AlphaFoldDB" id="A0A2A2LKC4"/>
<comment type="caution">
    <text evidence="8">The sequence shown here is derived from an EMBL/GenBank/DDBJ whole genome shotgun (WGS) entry which is preliminary data.</text>
</comment>
<feature type="compositionally biased region" description="Polar residues" evidence="5">
    <location>
        <begin position="129"/>
        <end position="167"/>
    </location>
</feature>
<evidence type="ECO:0000313" key="9">
    <source>
        <dbReference type="Proteomes" id="UP000218231"/>
    </source>
</evidence>
<accession>A0A2A2LKC4</accession>
<gene>
    <name evidence="8" type="ORF">WR25_12996</name>
</gene>
<dbReference type="GO" id="GO:0000978">
    <property type="term" value="F:RNA polymerase II cis-regulatory region sequence-specific DNA binding"/>
    <property type="evidence" value="ECO:0007669"/>
    <property type="project" value="TreeGrafter"/>
</dbReference>
<keyword evidence="3" id="KW-0862">Zinc</keyword>
<keyword evidence="9" id="KW-1185">Reference proteome</keyword>
<dbReference type="Proteomes" id="UP000218231">
    <property type="component" value="Unassembled WGS sequence"/>
</dbReference>
<dbReference type="STRING" id="2018661.A0A2A2LKC4"/>
<organism evidence="8 9">
    <name type="scientific">Diploscapter pachys</name>
    <dbReference type="NCBI Taxonomy" id="2018661"/>
    <lineage>
        <taxon>Eukaryota</taxon>
        <taxon>Metazoa</taxon>
        <taxon>Ecdysozoa</taxon>
        <taxon>Nematoda</taxon>
        <taxon>Chromadorea</taxon>
        <taxon>Rhabditida</taxon>
        <taxon>Rhabditina</taxon>
        <taxon>Rhabditomorpha</taxon>
        <taxon>Rhabditoidea</taxon>
        <taxon>Rhabditidae</taxon>
        <taxon>Diploscapter</taxon>
    </lineage>
</organism>
<keyword evidence="2 4" id="KW-0863">Zinc-finger</keyword>
<name>A0A2A2LKC4_9BILA</name>
<dbReference type="PANTHER" id="PTHR23235">
    <property type="entry name" value="KRUEPPEL-LIKE TRANSCRIPTION FACTOR"/>
    <property type="match status" value="1"/>
</dbReference>
<feature type="domain" description="C2H2-type" evidence="7">
    <location>
        <begin position="346"/>
        <end position="369"/>
    </location>
</feature>
<feature type="compositionally biased region" description="Low complexity" evidence="5">
    <location>
        <begin position="168"/>
        <end position="178"/>
    </location>
</feature>
<protein>
    <recommendedName>
        <fullName evidence="7">C2H2-type domain-containing protein</fullName>
    </recommendedName>
</protein>
<keyword evidence="1" id="KW-0479">Metal-binding</keyword>
<dbReference type="GO" id="GO:0008270">
    <property type="term" value="F:zinc ion binding"/>
    <property type="evidence" value="ECO:0007669"/>
    <property type="project" value="UniProtKB-KW"/>
</dbReference>
<dbReference type="FunFam" id="3.30.160.60:FF:000007">
    <property type="entry name" value="Basic krueppel-like factor 3"/>
    <property type="match status" value="1"/>
</dbReference>
<dbReference type="EMBL" id="LIAE01006656">
    <property type="protein sequence ID" value="PAV86599.1"/>
    <property type="molecule type" value="Genomic_DNA"/>
</dbReference>
<evidence type="ECO:0000259" key="7">
    <source>
        <dbReference type="PROSITE" id="PS50157"/>
    </source>
</evidence>
<dbReference type="SUPFAM" id="SSF57667">
    <property type="entry name" value="beta-beta-alpha zinc fingers"/>
    <property type="match status" value="2"/>
</dbReference>
<feature type="transmembrane region" description="Helical" evidence="6">
    <location>
        <begin position="326"/>
        <end position="345"/>
    </location>
</feature>
<keyword evidence="6" id="KW-1133">Transmembrane helix</keyword>
<keyword evidence="6" id="KW-0812">Transmembrane</keyword>
<dbReference type="SMART" id="SM00355">
    <property type="entry name" value="ZnF_C2H2"/>
    <property type="match status" value="3"/>
</dbReference>
<evidence type="ECO:0000256" key="1">
    <source>
        <dbReference type="ARBA" id="ARBA00022723"/>
    </source>
</evidence>
<dbReference type="PANTHER" id="PTHR23235:SF165">
    <property type="entry name" value="TRANSCRIPTION FACTOR BTD"/>
    <property type="match status" value="1"/>
</dbReference>
<dbReference type="OrthoDB" id="6365676at2759"/>
<evidence type="ECO:0000256" key="4">
    <source>
        <dbReference type="PROSITE-ProRule" id="PRU00042"/>
    </source>
</evidence>
<feature type="compositionally biased region" description="Gly residues" evidence="5">
    <location>
        <begin position="28"/>
        <end position="39"/>
    </location>
</feature>
<evidence type="ECO:0000313" key="8">
    <source>
        <dbReference type="EMBL" id="PAV86599.1"/>
    </source>
</evidence>
<sequence>MPTSEPLLLPKPVEGQNRGNQGNTIGQAIGGNQQGGSGGPVQKVILIQSHPNAQSPQQVYLLNPASGNTAQPVTFIPMTLSSDKPKHSSMSVLSQSQVQQQGQTIASNSNAAHLTQVETIDSGRAGNPLPSSAQQSVGTPSQQRITLGNLQFQQDPNDPQKWIITNESSSAGSSSAGVGSSGGGVGGGGGSGAVSGMTQLQANAIMRGGSESPILQDQYELPKRCACTCPNCTNNTNRGLDGKTRLHICHICSKTYGKTSHLRAHLRGHAGNKPFACDWIHCTKRFTRSDELQRHRRTHTGEKRFTCNHVCYFSQVFVRTRNFSNLLLGICSFFVFIYYFLWFLFQCGKKFMRSDHLTKHERTHTSNRVTLSNSLSNSVNSYTQQIRRDDSLSFEMKGDTKPITAEAWIPE</sequence>
<dbReference type="InterPro" id="IPR036236">
    <property type="entry name" value="Znf_C2H2_sf"/>
</dbReference>
<dbReference type="Gene3D" id="3.30.160.60">
    <property type="entry name" value="Classic Zinc Finger"/>
    <property type="match status" value="3"/>
</dbReference>
<dbReference type="PROSITE" id="PS50157">
    <property type="entry name" value="ZINC_FINGER_C2H2_2"/>
    <property type="match status" value="3"/>
</dbReference>
<evidence type="ECO:0000256" key="2">
    <source>
        <dbReference type="ARBA" id="ARBA00022771"/>
    </source>
</evidence>
<dbReference type="GO" id="GO:0000981">
    <property type="term" value="F:DNA-binding transcription factor activity, RNA polymerase II-specific"/>
    <property type="evidence" value="ECO:0007669"/>
    <property type="project" value="TreeGrafter"/>
</dbReference>
<feature type="compositionally biased region" description="Gly residues" evidence="5">
    <location>
        <begin position="179"/>
        <end position="192"/>
    </location>
</feature>
<keyword evidence="6" id="KW-0472">Membrane</keyword>
<feature type="region of interest" description="Disordered" evidence="5">
    <location>
        <begin position="1"/>
        <end position="40"/>
    </location>
</feature>
<feature type="domain" description="C2H2-type" evidence="7">
    <location>
        <begin position="247"/>
        <end position="274"/>
    </location>
</feature>
<feature type="domain" description="C2H2-type" evidence="7">
    <location>
        <begin position="275"/>
        <end position="304"/>
    </location>
</feature>
<evidence type="ECO:0000256" key="5">
    <source>
        <dbReference type="SAM" id="MobiDB-lite"/>
    </source>
</evidence>
<feature type="region of interest" description="Disordered" evidence="5">
    <location>
        <begin position="121"/>
        <end position="192"/>
    </location>
</feature>